<feature type="non-terminal residue" evidence="2">
    <location>
        <position position="83"/>
    </location>
</feature>
<name>A0A1A8L6X2_9TELE</name>
<reference evidence="2" key="2">
    <citation type="submission" date="2016-06" db="EMBL/GenBank/DDBJ databases">
        <title>The genome of a short-lived fish provides insights into sex chromosome evolution and the genetic control of aging.</title>
        <authorList>
            <person name="Reichwald K."/>
            <person name="Felder M."/>
            <person name="Petzold A."/>
            <person name="Koch P."/>
            <person name="Groth M."/>
            <person name="Platzer M."/>
        </authorList>
    </citation>
    <scope>NUCLEOTIDE SEQUENCE</scope>
    <source>
        <tissue evidence="2">Brain</tissue>
    </source>
</reference>
<dbReference type="EMBL" id="HAEF01003183">
    <property type="protein sequence ID" value="SBR40565.1"/>
    <property type="molecule type" value="Transcribed_RNA"/>
</dbReference>
<reference evidence="2" key="1">
    <citation type="submission" date="2016-05" db="EMBL/GenBank/DDBJ databases">
        <authorList>
            <person name="Lavstsen T."/>
            <person name="Jespersen J.S."/>
        </authorList>
    </citation>
    <scope>NUCLEOTIDE SEQUENCE</scope>
    <source>
        <tissue evidence="2">Brain</tissue>
    </source>
</reference>
<accession>A0A1A8L6X2</accession>
<gene>
    <name evidence="2" type="primary">Nfu_g_1_009689</name>
</gene>
<feature type="non-terminal residue" evidence="2">
    <location>
        <position position="1"/>
    </location>
</feature>
<evidence type="ECO:0000313" key="2">
    <source>
        <dbReference type="EMBL" id="SBR40565.1"/>
    </source>
</evidence>
<protein>
    <submittedName>
        <fullName evidence="2">Uncharacterized protein</fullName>
    </submittedName>
</protein>
<feature type="region of interest" description="Disordered" evidence="1">
    <location>
        <begin position="43"/>
        <end position="83"/>
    </location>
</feature>
<organism evidence="2">
    <name type="scientific">Nothobranchius pienaari</name>
    <dbReference type="NCBI Taxonomy" id="704102"/>
    <lineage>
        <taxon>Eukaryota</taxon>
        <taxon>Metazoa</taxon>
        <taxon>Chordata</taxon>
        <taxon>Craniata</taxon>
        <taxon>Vertebrata</taxon>
        <taxon>Euteleostomi</taxon>
        <taxon>Actinopterygii</taxon>
        <taxon>Neopterygii</taxon>
        <taxon>Teleostei</taxon>
        <taxon>Neoteleostei</taxon>
        <taxon>Acanthomorphata</taxon>
        <taxon>Ovalentaria</taxon>
        <taxon>Atherinomorphae</taxon>
        <taxon>Cyprinodontiformes</taxon>
        <taxon>Nothobranchiidae</taxon>
        <taxon>Nothobranchius</taxon>
    </lineage>
</organism>
<dbReference type="AlphaFoldDB" id="A0A1A8L6X2"/>
<proteinExistence type="predicted"/>
<sequence length="83" mass="9210">APPAGLYRFATMADEVGEQYNFKWTYEQTSTVIKTMLSLLEPKLQPRWHGGTRDDPGEDGPSGQGRPKRNGTPLKYSIKAASI</sequence>
<evidence type="ECO:0000256" key="1">
    <source>
        <dbReference type="SAM" id="MobiDB-lite"/>
    </source>
</evidence>